<gene>
    <name evidence="2" type="ORF">CEXT_809001</name>
</gene>
<sequence length="98" mass="11761">VSNLEFTFFTKYLFYLPPNRNESFGFLCGNTINSKDYHYSKKKEDTMFQKVYFKILKAQSLQSFLQEKKIKRKKERKGVRSEMSSKLRTGSRYQEESC</sequence>
<keyword evidence="3" id="KW-1185">Reference proteome</keyword>
<evidence type="ECO:0000256" key="1">
    <source>
        <dbReference type="SAM" id="MobiDB-lite"/>
    </source>
</evidence>
<evidence type="ECO:0008006" key="4">
    <source>
        <dbReference type="Google" id="ProtNLM"/>
    </source>
</evidence>
<feature type="region of interest" description="Disordered" evidence="1">
    <location>
        <begin position="72"/>
        <end position="98"/>
    </location>
</feature>
<accession>A0AAV4S603</accession>
<comment type="caution">
    <text evidence="2">The sequence shown here is derived from an EMBL/GenBank/DDBJ whole genome shotgun (WGS) entry which is preliminary data.</text>
</comment>
<dbReference type="AlphaFoldDB" id="A0AAV4S603"/>
<feature type="non-terminal residue" evidence="2">
    <location>
        <position position="1"/>
    </location>
</feature>
<dbReference type="Proteomes" id="UP001054945">
    <property type="component" value="Unassembled WGS sequence"/>
</dbReference>
<evidence type="ECO:0000313" key="3">
    <source>
        <dbReference type="Proteomes" id="UP001054945"/>
    </source>
</evidence>
<proteinExistence type="predicted"/>
<dbReference type="EMBL" id="BPLR01009011">
    <property type="protein sequence ID" value="GIY28972.1"/>
    <property type="molecule type" value="Genomic_DNA"/>
</dbReference>
<organism evidence="2 3">
    <name type="scientific">Caerostris extrusa</name>
    <name type="common">Bark spider</name>
    <name type="synonym">Caerostris bankana</name>
    <dbReference type="NCBI Taxonomy" id="172846"/>
    <lineage>
        <taxon>Eukaryota</taxon>
        <taxon>Metazoa</taxon>
        <taxon>Ecdysozoa</taxon>
        <taxon>Arthropoda</taxon>
        <taxon>Chelicerata</taxon>
        <taxon>Arachnida</taxon>
        <taxon>Araneae</taxon>
        <taxon>Araneomorphae</taxon>
        <taxon>Entelegynae</taxon>
        <taxon>Araneoidea</taxon>
        <taxon>Araneidae</taxon>
        <taxon>Caerostris</taxon>
    </lineage>
</organism>
<reference evidence="2 3" key="1">
    <citation type="submission" date="2021-06" db="EMBL/GenBank/DDBJ databases">
        <title>Caerostris extrusa draft genome.</title>
        <authorList>
            <person name="Kono N."/>
            <person name="Arakawa K."/>
        </authorList>
    </citation>
    <scope>NUCLEOTIDE SEQUENCE [LARGE SCALE GENOMIC DNA]</scope>
</reference>
<evidence type="ECO:0000313" key="2">
    <source>
        <dbReference type="EMBL" id="GIY28972.1"/>
    </source>
</evidence>
<name>A0AAV4S603_CAEEX</name>
<protein>
    <recommendedName>
        <fullName evidence="4">Ycf1</fullName>
    </recommendedName>
</protein>